<dbReference type="InterPro" id="IPR039422">
    <property type="entry name" value="MarR/SlyA-like"/>
</dbReference>
<sequence>MLERADYLRESIDFLQRFIAKSMQTEAEGYGLTVPQIRVIAEVVTNKITNIKLLTYNLKMTQSTVSDIVDRLVGKGILEKSPNPKDKRSVVITLTKAAEEGINKKDYTYLNKMITGALDQLHAEEQEIVMKGMQLLVGAVKDKMTTEGINYNESFDVMLFPDKDNNQ</sequence>
<dbReference type="InterPro" id="IPR036390">
    <property type="entry name" value="WH_DNA-bd_sf"/>
</dbReference>
<dbReference type="SMART" id="SM00347">
    <property type="entry name" value="HTH_MARR"/>
    <property type="match status" value="1"/>
</dbReference>
<gene>
    <name evidence="3" type="ORF">EM808_17685</name>
</gene>
<feature type="domain" description="HTH marR-type" evidence="2">
    <location>
        <begin position="1"/>
        <end position="138"/>
    </location>
</feature>
<dbReference type="GO" id="GO:0006950">
    <property type="term" value="P:response to stress"/>
    <property type="evidence" value="ECO:0007669"/>
    <property type="project" value="TreeGrafter"/>
</dbReference>
<keyword evidence="4" id="KW-1185">Reference proteome</keyword>
<evidence type="ECO:0000313" key="3">
    <source>
        <dbReference type="EMBL" id="RVT60332.1"/>
    </source>
</evidence>
<dbReference type="Gene3D" id="1.10.10.10">
    <property type="entry name" value="Winged helix-like DNA-binding domain superfamily/Winged helix DNA-binding domain"/>
    <property type="match status" value="1"/>
</dbReference>
<name>A0A3S3SJ50_9BACI</name>
<evidence type="ECO:0000313" key="4">
    <source>
        <dbReference type="Proteomes" id="UP000288024"/>
    </source>
</evidence>
<dbReference type="PANTHER" id="PTHR33164">
    <property type="entry name" value="TRANSCRIPTIONAL REGULATOR, MARR FAMILY"/>
    <property type="match status" value="1"/>
</dbReference>
<reference evidence="3 4" key="1">
    <citation type="submission" date="2019-01" db="EMBL/GenBank/DDBJ databases">
        <title>Bacillus sp. M5HDSG1-1, whole genome shotgun sequence.</title>
        <authorList>
            <person name="Tuo L."/>
        </authorList>
    </citation>
    <scope>NUCLEOTIDE SEQUENCE [LARGE SCALE GENOMIC DNA]</scope>
    <source>
        <strain evidence="3 4">M5HDSG1-1</strain>
    </source>
</reference>
<accession>A0A3S3SJ50</accession>
<dbReference type="GO" id="GO:0003700">
    <property type="term" value="F:DNA-binding transcription factor activity"/>
    <property type="evidence" value="ECO:0007669"/>
    <property type="project" value="InterPro"/>
</dbReference>
<proteinExistence type="predicted"/>
<dbReference type="SUPFAM" id="SSF46785">
    <property type="entry name" value="Winged helix' DNA-binding domain"/>
    <property type="match status" value="1"/>
</dbReference>
<dbReference type="EMBL" id="RZTZ01000007">
    <property type="protein sequence ID" value="RVT60332.1"/>
    <property type="molecule type" value="Genomic_DNA"/>
</dbReference>
<dbReference type="GO" id="GO:0003677">
    <property type="term" value="F:DNA binding"/>
    <property type="evidence" value="ECO:0007669"/>
    <property type="project" value="UniProtKB-KW"/>
</dbReference>
<dbReference type="InterPro" id="IPR000835">
    <property type="entry name" value="HTH_MarR-typ"/>
</dbReference>
<dbReference type="AlphaFoldDB" id="A0A3S3SJ50"/>
<dbReference type="InterPro" id="IPR036388">
    <property type="entry name" value="WH-like_DNA-bd_sf"/>
</dbReference>
<comment type="caution">
    <text evidence="3">The sequence shown here is derived from an EMBL/GenBank/DDBJ whole genome shotgun (WGS) entry which is preliminary data.</text>
</comment>
<dbReference type="RefSeq" id="WP_127739524.1">
    <property type="nucleotide sequence ID" value="NZ_CP196003.1"/>
</dbReference>
<keyword evidence="1" id="KW-0238">DNA-binding</keyword>
<evidence type="ECO:0000259" key="2">
    <source>
        <dbReference type="PROSITE" id="PS50995"/>
    </source>
</evidence>
<dbReference type="PANTHER" id="PTHR33164:SF43">
    <property type="entry name" value="HTH-TYPE TRANSCRIPTIONAL REPRESSOR YETL"/>
    <property type="match status" value="1"/>
</dbReference>
<evidence type="ECO:0000256" key="1">
    <source>
        <dbReference type="ARBA" id="ARBA00023125"/>
    </source>
</evidence>
<dbReference type="PROSITE" id="PS50995">
    <property type="entry name" value="HTH_MARR_2"/>
    <property type="match status" value="1"/>
</dbReference>
<protein>
    <submittedName>
        <fullName evidence="3">MarR family transcriptional regulator</fullName>
    </submittedName>
</protein>
<dbReference type="Proteomes" id="UP000288024">
    <property type="component" value="Unassembled WGS sequence"/>
</dbReference>
<dbReference type="Pfam" id="PF01047">
    <property type="entry name" value="MarR"/>
    <property type="match status" value="1"/>
</dbReference>
<organism evidence="3 4">
    <name type="scientific">Niallia taxi</name>
    <dbReference type="NCBI Taxonomy" id="2499688"/>
    <lineage>
        <taxon>Bacteria</taxon>
        <taxon>Bacillati</taxon>
        <taxon>Bacillota</taxon>
        <taxon>Bacilli</taxon>
        <taxon>Bacillales</taxon>
        <taxon>Bacillaceae</taxon>
        <taxon>Niallia</taxon>
    </lineage>
</organism>